<keyword evidence="4" id="KW-0472">Membrane</keyword>
<dbReference type="Pfam" id="PF00535">
    <property type="entry name" value="Glycos_transf_2"/>
    <property type="match status" value="1"/>
</dbReference>
<proteinExistence type="inferred from homology"/>
<dbReference type="PANTHER" id="PTHR43179">
    <property type="entry name" value="RHAMNOSYLTRANSFERASE WBBL"/>
    <property type="match status" value="1"/>
</dbReference>
<dbReference type="PANTHER" id="PTHR43179:SF12">
    <property type="entry name" value="GALACTOFURANOSYLTRANSFERASE GLFT2"/>
    <property type="match status" value="1"/>
</dbReference>
<dbReference type="RefSeq" id="WP_171481143.1">
    <property type="nucleotide sequence ID" value="NZ_JABGBP010000008.1"/>
</dbReference>
<gene>
    <name evidence="6" type="ORF">HLB00_00240</name>
</gene>
<evidence type="ECO:0000313" key="6">
    <source>
        <dbReference type="EMBL" id="NOL59267.1"/>
    </source>
</evidence>
<dbReference type="InterPro" id="IPR001173">
    <property type="entry name" value="Glyco_trans_2-like"/>
</dbReference>
<comment type="caution">
    <text evidence="6">The sequence shown here is derived from an EMBL/GenBank/DDBJ whole genome shotgun (WGS) entry which is preliminary data.</text>
</comment>
<dbReference type="Proteomes" id="UP000546917">
    <property type="component" value="Unassembled WGS sequence"/>
</dbReference>
<dbReference type="EMBL" id="JABGBP010000008">
    <property type="protein sequence ID" value="NOL59267.1"/>
    <property type="molecule type" value="Genomic_DNA"/>
</dbReference>
<evidence type="ECO:0000256" key="4">
    <source>
        <dbReference type="SAM" id="Phobius"/>
    </source>
</evidence>
<reference evidence="6 7" key="1">
    <citation type="submission" date="2020-05" db="EMBL/GenBank/DDBJ databases">
        <authorList>
            <person name="Zhang R."/>
        </authorList>
    </citation>
    <scope>NUCLEOTIDE SEQUENCE [LARGE SCALE GENOMIC DNA]</scope>
    <source>
        <strain evidence="6 7">DSM 28986</strain>
    </source>
</reference>
<evidence type="ECO:0000256" key="3">
    <source>
        <dbReference type="ARBA" id="ARBA00022679"/>
    </source>
</evidence>
<evidence type="ECO:0000259" key="5">
    <source>
        <dbReference type="Pfam" id="PF00535"/>
    </source>
</evidence>
<accession>A0A7K4FMG3</accession>
<feature type="transmembrane region" description="Helical" evidence="4">
    <location>
        <begin position="250"/>
        <end position="268"/>
    </location>
</feature>
<keyword evidence="4" id="KW-0812">Transmembrane</keyword>
<comment type="similarity">
    <text evidence="1">Belongs to the glycosyltransferase 2 family.</text>
</comment>
<keyword evidence="2" id="KW-0328">Glycosyltransferase</keyword>
<protein>
    <submittedName>
        <fullName evidence="6">Glycosyltransferase family 2 protein</fullName>
    </submittedName>
</protein>
<keyword evidence="4" id="KW-1133">Transmembrane helix</keyword>
<organism evidence="6 7">
    <name type="scientific">Ferroplasma acidiphilum</name>
    <dbReference type="NCBI Taxonomy" id="74969"/>
    <lineage>
        <taxon>Archaea</taxon>
        <taxon>Methanobacteriati</taxon>
        <taxon>Thermoplasmatota</taxon>
        <taxon>Thermoplasmata</taxon>
        <taxon>Thermoplasmatales</taxon>
        <taxon>Ferroplasmaceae</taxon>
        <taxon>Ferroplasma</taxon>
    </lineage>
</organism>
<feature type="domain" description="Glycosyltransferase 2-like" evidence="5">
    <location>
        <begin position="17"/>
        <end position="182"/>
    </location>
</feature>
<evidence type="ECO:0000313" key="7">
    <source>
        <dbReference type="Proteomes" id="UP000546917"/>
    </source>
</evidence>
<dbReference type="AlphaFoldDB" id="A0A7K4FMG3"/>
<dbReference type="GO" id="GO:0016757">
    <property type="term" value="F:glycosyltransferase activity"/>
    <property type="evidence" value="ECO:0007669"/>
    <property type="project" value="UniProtKB-KW"/>
</dbReference>
<evidence type="ECO:0000256" key="1">
    <source>
        <dbReference type="ARBA" id="ARBA00006739"/>
    </source>
</evidence>
<keyword evidence="3 6" id="KW-0808">Transferase</keyword>
<dbReference type="Gene3D" id="3.90.550.10">
    <property type="entry name" value="Spore Coat Polysaccharide Biosynthesis Protein SpsA, Chain A"/>
    <property type="match status" value="1"/>
</dbReference>
<dbReference type="InterPro" id="IPR029044">
    <property type="entry name" value="Nucleotide-diphossugar_trans"/>
</dbReference>
<evidence type="ECO:0000256" key="2">
    <source>
        <dbReference type="ARBA" id="ARBA00022676"/>
    </source>
</evidence>
<name>A0A7K4FMG3_9ARCH</name>
<dbReference type="SUPFAM" id="SSF53448">
    <property type="entry name" value="Nucleotide-diphospho-sugar transferases"/>
    <property type="match status" value="1"/>
</dbReference>
<sequence>MEDNSKVSMCFVFQDNNNEITRLLNSLIKIDLYYCGEIIAIDNFSKNSNAFNQIEGLKKRSEFKDIRIITIRNKQRESLPHNRNLCYENSSYNLILFIDSDVEFIQTDFFKVLVDNFSEHKCDLMAPVIYGKSGEIQSIGLKKLFGLPYIFKFRRELGMDNFPVDMIHGACFVTKNEVFQSIGGFDEFMAPYNFDEMDFAIRSKINGFSIIAFDNIYIKHYGGGTTGRFNPSQRAYYFVRHAIRSIRKNYSRIIGAFITMLFISAVSVQLMSQSRIYFGHSIIVRAILWNLKHM</sequence>